<feature type="region of interest" description="Disordered" evidence="1">
    <location>
        <begin position="1"/>
        <end position="20"/>
    </location>
</feature>
<evidence type="ECO:0000256" key="1">
    <source>
        <dbReference type="SAM" id="MobiDB-lite"/>
    </source>
</evidence>
<evidence type="ECO:0000313" key="3">
    <source>
        <dbReference type="Proteomes" id="UP000807025"/>
    </source>
</evidence>
<reference evidence="2" key="1">
    <citation type="submission" date="2020-11" db="EMBL/GenBank/DDBJ databases">
        <authorList>
            <consortium name="DOE Joint Genome Institute"/>
            <person name="Ahrendt S."/>
            <person name="Riley R."/>
            <person name="Andreopoulos W."/>
            <person name="Labutti K."/>
            <person name="Pangilinan J."/>
            <person name="Ruiz-Duenas F.J."/>
            <person name="Barrasa J.M."/>
            <person name="Sanchez-Garcia M."/>
            <person name="Camarero S."/>
            <person name="Miyauchi S."/>
            <person name="Serrano A."/>
            <person name="Linde D."/>
            <person name="Babiker R."/>
            <person name="Drula E."/>
            <person name="Ayuso-Fernandez I."/>
            <person name="Pacheco R."/>
            <person name="Padilla G."/>
            <person name="Ferreira P."/>
            <person name="Barriuso J."/>
            <person name="Kellner H."/>
            <person name="Castanera R."/>
            <person name="Alfaro M."/>
            <person name="Ramirez L."/>
            <person name="Pisabarro A.G."/>
            <person name="Kuo A."/>
            <person name="Tritt A."/>
            <person name="Lipzen A."/>
            <person name="He G."/>
            <person name="Yan M."/>
            <person name="Ng V."/>
            <person name="Cullen D."/>
            <person name="Martin F."/>
            <person name="Rosso M.-N."/>
            <person name="Henrissat B."/>
            <person name="Hibbett D."/>
            <person name="Martinez A.T."/>
            <person name="Grigoriev I.V."/>
        </authorList>
    </citation>
    <scope>NUCLEOTIDE SEQUENCE</scope>
    <source>
        <strain evidence="2">ATCC 90797</strain>
    </source>
</reference>
<proteinExistence type="predicted"/>
<dbReference type="EMBL" id="MU154526">
    <property type="protein sequence ID" value="KAF9500646.1"/>
    <property type="molecule type" value="Genomic_DNA"/>
</dbReference>
<keyword evidence="3" id="KW-1185">Reference proteome</keyword>
<dbReference type="Gene3D" id="3.80.10.10">
    <property type="entry name" value="Ribonuclease Inhibitor"/>
    <property type="match status" value="1"/>
</dbReference>
<evidence type="ECO:0008006" key="4">
    <source>
        <dbReference type="Google" id="ProtNLM"/>
    </source>
</evidence>
<name>A0A9P6DBM7_PLEER</name>
<dbReference type="OrthoDB" id="3076746at2759"/>
<gene>
    <name evidence="2" type="ORF">BDN71DRAFT_1585750</name>
</gene>
<dbReference type="Proteomes" id="UP000807025">
    <property type="component" value="Unassembled WGS sequence"/>
</dbReference>
<comment type="caution">
    <text evidence="2">The sequence shown here is derived from an EMBL/GenBank/DDBJ whole genome shotgun (WGS) entry which is preliminary data.</text>
</comment>
<dbReference type="InterPro" id="IPR032675">
    <property type="entry name" value="LRR_dom_sf"/>
</dbReference>
<evidence type="ECO:0000313" key="2">
    <source>
        <dbReference type="EMBL" id="KAF9500646.1"/>
    </source>
</evidence>
<dbReference type="AlphaFoldDB" id="A0A9P6DBM7"/>
<organism evidence="2 3">
    <name type="scientific">Pleurotus eryngii</name>
    <name type="common">Boletus of the steppes</name>
    <dbReference type="NCBI Taxonomy" id="5323"/>
    <lineage>
        <taxon>Eukaryota</taxon>
        <taxon>Fungi</taxon>
        <taxon>Dikarya</taxon>
        <taxon>Basidiomycota</taxon>
        <taxon>Agaricomycotina</taxon>
        <taxon>Agaricomycetes</taxon>
        <taxon>Agaricomycetidae</taxon>
        <taxon>Agaricales</taxon>
        <taxon>Pleurotineae</taxon>
        <taxon>Pleurotaceae</taxon>
        <taxon>Pleurotus</taxon>
    </lineage>
</organism>
<accession>A0A9P6DBM7</accession>
<dbReference type="SUPFAM" id="SSF52047">
    <property type="entry name" value="RNI-like"/>
    <property type="match status" value="1"/>
</dbReference>
<sequence>MQSEVRDRKGHLVSLSRPGPTLPRTTMQLALPPEILCSILECTQTTEVLLNFSRASRQFCRLAETYLYANAAFHPTVANLQCFLNAIEMPHRGLFARSLIFFTNYYPLQPAELHLIDKILMKIVNLQSLRLVWPSMSFRPSLQFTQGIPSALRHISISSPDLDHTLVCFLEAQPQLESLWLDCPSLHRKSPFSASPWPKLRSLTIDYSALPHFFHLPAGVTHLAVLDIPEHTHPRPPRQTGFLENIRVLSCHSSFDSRVLKELVAFFPNLEWIEIREARPYLRIVEQGLFSALQRAPKLRGIRFAHQDVPPHHGLLWEVYFNIVKSLQFVEFYEDLGGFQRWYRHSMEPVPVRWRCLAGNEWLSDWAKDVDQIDSEEQLLDWLF</sequence>
<protein>
    <recommendedName>
        <fullName evidence="4">F-box domain-containing protein</fullName>
    </recommendedName>
</protein>